<dbReference type="GO" id="GO:0005886">
    <property type="term" value="C:plasma membrane"/>
    <property type="evidence" value="ECO:0007669"/>
    <property type="project" value="UniProtKB-SubCell"/>
</dbReference>
<feature type="transmembrane region" description="Helical" evidence="6">
    <location>
        <begin position="281"/>
        <end position="303"/>
    </location>
</feature>
<dbReference type="InterPro" id="IPR050833">
    <property type="entry name" value="Poly_Biosynth_Transport"/>
</dbReference>
<dbReference type="OrthoDB" id="3246647at2"/>
<feature type="transmembrane region" description="Helical" evidence="6">
    <location>
        <begin position="202"/>
        <end position="223"/>
    </location>
</feature>
<sequence length="411" mass="44665">MERQMRRNVLFNTAGSLLFYICQAAITLLVTALAGAEANGLLATGMTIANVCLSAASYGMRTFQVSDLSGKYTDRSYLLSRYITLTAAGLGCLVFSFVNSYSAEQRWVIFLYTGYRLIESWSDVWHGYLQKAERIDIVGISFGVRGIVTALSVTLGLLLTKDLVLTLAVLFALNAAYVLVVDIPLARRRADFKRTGGAGVKALLLECLPLAVYAFLNTTIASVPRYYCERILGSVKLGYFNNVFLPVMILQVAVIYLFVPFITTFARLWTDRNGKGFYKGLRLLGAALVTLWIVGTIGVALLGRWGLSILYPTTPEVLDYAPLLGPLVLATVCTVAATVLCHLLTIAREMRGLILGNLAGLAAALLASQPLLRAFDVYGAAWATILGIGVQAIALLAFLLVRCKKQFAANQ</sequence>
<accession>A0A4R1QWN5</accession>
<evidence type="ECO:0000256" key="1">
    <source>
        <dbReference type="ARBA" id="ARBA00004651"/>
    </source>
</evidence>
<evidence type="ECO:0000313" key="8">
    <source>
        <dbReference type="Proteomes" id="UP000295184"/>
    </source>
</evidence>
<feature type="transmembrane region" description="Helical" evidence="6">
    <location>
        <begin position="163"/>
        <end position="181"/>
    </location>
</feature>
<evidence type="ECO:0000256" key="2">
    <source>
        <dbReference type="ARBA" id="ARBA00022475"/>
    </source>
</evidence>
<feature type="transmembrane region" description="Helical" evidence="6">
    <location>
        <begin position="9"/>
        <end position="34"/>
    </location>
</feature>
<dbReference type="RefSeq" id="WP_058963643.1">
    <property type="nucleotide sequence ID" value="NZ_CABKVM010000015.1"/>
</dbReference>
<feature type="transmembrane region" description="Helical" evidence="6">
    <location>
        <begin position="323"/>
        <end position="346"/>
    </location>
</feature>
<feature type="transmembrane region" description="Helical" evidence="6">
    <location>
        <begin position="79"/>
        <end position="101"/>
    </location>
</feature>
<keyword evidence="3 6" id="KW-0812">Transmembrane</keyword>
<protein>
    <submittedName>
        <fullName evidence="7">O-antigen/teichoic acid export membrane protein</fullName>
    </submittedName>
</protein>
<evidence type="ECO:0000256" key="4">
    <source>
        <dbReference type="ARBA" id="ARBA00022989"/>
    </source>
</evidence>
<keyword evidence="2" id="KW-1003">Cell membrane</keyword>
<feature type="transmembrane region" description="Helical" evidence="6">
    <location>
        <begin position="378"/>
        <end position="401"/>
    </location>
</feature>
<dbReference type="EMBL" id="SLUM01000009">
    <property type="protein sequence ID" value="TCL57821.1"/>
    <property type="molecule type" value="Genomic_DNA"/>
</dbReference>
<dbReference type="AlphaFoldDB" id="A0A4R1QWN5"/>
<dbReference type="PANTHER" id="PTHR30250:SF11">
    <property type="entry name" value="O-ANTIGEN TRANSPORTER-RELATED"/>
    <property type="match status" value="1"/>
</dbReference>
<dbReference type="PANTHER" id="PTHR30250">
    <property type="entry name" value="PST FAMILY PREDICTED COLANIC ACID TRANSPORTER"/>
    <property type="match status" value="1"/>
</dbReference>
<gene>
    <name evidence="7" type="ORF">EDD77_10995</name>
</gene>
<comment type="caution">
    <text evidence="7">The sequence shown here is derived from an EMBL/GenBank/DDBJ whole genome shotgun (WGS) entry which is preliminary data.</text>
</comment>
<reference evidence="7 8" key="1">
    <citation type="submission" date="2019-03" db="EMBL/GenBank/DDBJ databases">
        <title>Genomic Encyclopedia of Type Strains, Phase IV (KMG-IV): sequencing the most valuable type-strain genomes for metagenomic binning, comparative biology and taxonomic classification.</title>
        <authorList>
            <person name="Goeker M."/>
        </authorList>
    </citation>
    <scope>NUCLEOTIDE SEQUENCE [LARGE SCALE GENOMIC DNA]</scope>
    <source>
        <strain evidence="7 8">DSM 100451</strain>
    </source>
</reference>
<evidence type="ECO:0000256" key="6">
    <source>
        <dbReference type="SAM" id="Phobius"/>
    </source>
</evidence>
<feature type="transmembrane region" description="Helical" evidence="6">
    <location>
        <begin position="353"/>
        <end position="372"/>
    </location>
</feature>
<name>A0A4R1QWN5_9FIRM</name>
<feature type="transmembrane region" description="Helical" evidence="6">
    <location>
        <begin position="243"/>
        <end position="269"/>
    </location>
</feature>
<proteinExistence type="predicted"/>
<evidence type="ECO:0000313" key="7">
    <source>
        <dbReference type="EMBL" id="TCL57821.1"/>
    </source>
</evidence>
<evidence type="ECO:0000256" key="3">
    <source>
        <dbReference type="ARBA" id="ARBA00022692"/>
    </source>
</evidence>
<evidence type="ECO:0000256" key="5">
    <source>
        <dbReference type="ARBA" id="ARBA00023136"/>
    </source>
</evidence>
<dbReference type="STRING" id="1650663.GCA_001486665_01166"/>
<dbReference type="Proteomes" id="UP000295184">
    <property type="component" value="Unassembled WGS sequence"/>
</dbReference>
<keyword evidence="5 6" id="KW-0472">Membrane</keyword>
<organism evidence="7 8">
    <name type="scientific">Allofournierella massiliensis</name>
    <dbReference type="NCBI Taxonomy" id="1650663"/>
    <lineage>
        <taxon>Bacteria</taxon>
        <taxon>Bacillati</taxon>
        <taxon>Bacillota</taxon>
        <taxon>Clostridia</taxon>
        <taxon>Eubacteriales</taxon>
        <taxon>Oscillospiraceae</taxon>
        <taxon>Allofournierella</taxon>
    </lineage>
</organism>
<feature type="transmembrane region" description="Helical" evidence="6">
    <location>
        <begin position="137"/>
        <end position="157"/>
    </location>
</feature>
<keyword evidence="4 6" id="KW-1133">Transmembrane helix</keyword>
<comment type="subcellular location">
    <subcellularLocation>
        <location evidence="1">Cell membrane</location>
        <topology evidence="1">Multi-pass membrane protein</topology>
    </subcellularLocation>
</comment>